<dbReference type="PANTHER" id="PTHR10434:SF11">
    <property type="entry name" value="1-ACYL-SN-GLYCEROL-3-PHOSPHATE ACYLTRANSFERASE"/>
    <property type="match status" value="1"/>
</dbReference>
<evidence type="ECO:0000256" key="1">
    <source>
        <dbReference type="ARBA" id="ARBA00022679"/>
    </source>
</evidence>
<keyword evidence="2 4" id="KW-0012">Acyltransferase</keyword>
<organism evidence="4 5">
    <name type="scientific">Nocardiopsis alba</name>
    <dbReference type="NCBI Taxonomy" id="53437"/>
    <lineage>
        <taxon>Bacteria</taxon>
        <taxon>Bacillati</taxon>
        <taxon>Actinomycetota</taxon>
        <taxon>Actinomycetes</taxon>
        <taxon>Streptosporangiales</taxon>
        <taxon>Nocardiopsidaceae</taxon>
        <taxon>Nocardiopsis</taxon>
    </lineage>
</organism>
<evidence type="ECO:0000256" key="2">
    <source>
        <dbReference type="ARBA" id="ARBA00023315"/>
    </source>
</evidence>
<dbReference type="GO" id="GO:0005886">
    <property type="term" value="C:plasma membrane"/>
    <property type="evidence" value="ECO:0007669"/>
    <property type="project" value="TreeGrafter"/>
</dbReference>
<dbReference type="GO" id="GO:0003841">
    <property type="term" value="F:1-acylglycerol-3-phosphate O-acyltransferase activity"/>
    <property type="evidence" value="ECO:0007669"/>
    <property type="project" value="TreeGrafter"/>
</dbReference>
<keyword evidence="1 4" id="KW-0808">Transferase</keyword>
<dbReference type="Proteomes" id="UP000467124">
    <property type="component" value="Unassembled WGS sequence"/>
</dbReference>
<dbReference type="OMA" id="FICNHLS"/>
<evidence type="ECO:0000313" key="4">
    <source>
        <dbReference type="EMBL" id="MYR35630.1"/>
    </source>
</evidence>
<feature type="domain" description="Phospholipid/glycerol acyltransferase" evidence="3">
    <location>
        <begin position="46"/>
        <end position="166"/>
    </location>
</feature>
<dbReference type="Pfam" id="PF01553">
    <property type="entry name" value="Acyltransferase"/>
    <property type="match status" value="1"/>
</dbReference>
<dbReference type="GO" id="GO:0006654">
    <property type="term" value="P:phosphatidic acid biosynthetic process"/>
    <property type="evidence" value="ECO:0007669"/>
    <property type="project" value="TreeGrafter"/>
</dbReference>
<proteinExistence type="predicted"/>
<sequence length="235" mass="25599">MRRSSDHPKGEHVLYGALRQTAAILARTLCRPTIEGRENVPATGSVILASNHLSFVDSVVIPLSVPQRRVRFLAKSDYFETPGVKGRLTKTMFGALGAMPVRRGSSRDAMVALETMLDRLNEGEACVVYPEGTRSRDGRLYRGRTGVAHLALESKSLVVPVGISGTQKVQPVGAGVPRPHPFTVRFGEPLDFSTGFDHLTPAKARRAITDRVMDAIHELTGQERADTYNDHGSAD</sequence>
<comment type="caution">
    <text evidence="4">The sequence shown here is derived from an EMBL/GenBank/DDBJ whole genome shotgun (WGS) entry which is preliminary data.</text>
</comment>
<name>A0A7K2J044_9ACTN</name>
<dbReference type="SUPFAM" id="SSF69593">
    <property type="entry name" value="Glycerol-3-phosphate (1)-acyltransferase"/>
    <property type="match status" value="1"/>
</dbReference>
<protein>
    <submittedName>
        <fullName evidence="4">1-acyl-sn-glycerol-3-phosphate acyltransferase</fullName>
    </submittedName>
</protein>
<gene>
    <name evidence="4" type="ORF">GTW20_26045</name>
</gene>
<accession>A0A7K2J044</accession>
<dbReference type="AlphaFoldDB" id="A0A7K2J044"/>
<dbReference type="InterPro" id="IPR002123">
    <property type="entry name" value="Plipid/glycerol_acylTrfase"/>
</dbReference>
<evidence type="ECO:0000313" key="5">
    <source>
        <dbReference type="Proteomes" id="UP000467124"/>
    </source>
</evidence>
<reference evidence="4 5" key="1">
    <citation type="journal article" date="2019" name="Nat. Commun.">
        <title>The antimicrobial potential of Streptomyces from insect microbiomes.</title>
        <authorList>
            <person name="Chevrette M.G."/>
            <person name="Carlson C.M."/>
            <person name="Ortega H.E."/>
            <person name="Thomas C."/>
            <person name="Ananiev G.E."/>
            <person name="Barns K.J."/>
            <person name="Book A.J."/>
            <person name="Cagnazzo J."/>
            <person name="Carlos C."/>
            <person name="Flanigan W."/>
            <person name="Grubbs K.J."/>
            <person name="Horn H.A."/>
            <person name="Hoffmann F.M."/>
            <person name="Klassen J.L."/>
            <person name="Knack J.J."/>
            <person name="Lewin G.R."/>
            <person name="McDonald B.R."/>
            <person name="Muller L."/>
            <person name="Melo W.G.P."/>
            <person name="Pinto-Tomas A.A."/>
            <person name="Schmitz A."/>
            <person name="Wendt-Pienkowski E."/>
            <person name="Wildman S."/>
            <person name="Zhao M."/>
            <person name="Zhang F."/>
            <person name="Bugni T.S."/>
            <person name="Andes D.R."/>
            <person name="Pupo M.T."/>
            <person name="Currie C.R."/>
        </authorList>
    </citation>
    <scope>NUCLEOTIDE SEQUENCE [LARGE SCALE GENOMIC DNA]</scope>
    <source>
        <strain evidence="4 5">SID5840</strain>
    </source>
</reference>
<dbReference type="EMBL" id="WWHY01000001">
    <property type="protein sequence ID" value="MYR35630.1"/>
    <property type="molecule type" value="Genomic_DNA"/>
</dbReference>
<dbReference type="SMART" id="SM00563">
    <property type="entry name" value="PlsC"/>
    <property type="match status" value="1"/>
</dbReference>
<dbReference type="CDD" id="cd07989">
    <property type="entry name" value="LPLAT_AGPAT-like"/>
    <property type="match status" value="1"/>
</dbReference>
<dbReference type="PANTHER" id="PTHR10434">
    <property type="entry name" value="1-ACYL-SN-GLYCEROL-3-PHOSPHATE ACYLTRANSFERASE"/>
    <property type="match status" value="1"/>
</dbReference>
<evidence type="ECO:0000259" key="3">
    <source>
        <dbReference type="SMART" id="SM00563"/>
    </source>
</evidence>